<evidence type="ECO:0000256" key="2">
    <source>
        <dbReference type="SAM" id="MobiDB-lite"/>
    </source>
</evidence>
<dbReference type="Proteomes" id="UP000239867">
    <property type="component" value="Chromosome"/>
</dbReference>
<proteinExistence type="inferred from homology"/>
<name>A0A2L1GP22_9BACT</name>
<feature type="region of interest" description="Disordered" evidence="2">
    <location>
        <begin position="115"/>
        <end position="146"/>
    </location>
</feature>
<protein>
    <submittedName>
        <fullName evidence="3">Transcriptional regulator</fullName>
    </submittedName>
</protein>
<evidence type="ECO:0000256" key="1">
    <source>
        <dbReference type="ARBA" id="ARBA00007031"/>
    </source>
</evidence>
<dbReference type="RefSeq" id="WP_017866338.1">
    <property type="nucleotide sequence ID" value="NZ_CP021255.1"/>
</dbReference>
<dbReference type="EMBL" id="CP021255">
    <property type="protein sequence ID" value="AVD71430.1"/>
    <property type="molecule type" value="Genomic_DNA"/>
</dbReference>
<dbReference type="GO" id="GO:0006355">
    <property type="term" value="P:regulation of DNA-templated transcription"/>
    <property type="evidence" value="ECO:0007669"/>
    <property type="project" value="InterPro"/>
</dbReference>
<organism evidence="3 4">
    <name type="scientific">Desulfobulbus oralis</name>
    <dbReference type="NCBI Taxonomy" id="1986146"/>
    <lineage>
        <taxon>Bacteria</taxon>
        <taxon>Pseudomonadati</taxon>
        <taxon>Thermodesulfobacteriota</taxon>
        <taxon>Desulfobulbia</taxon>
        <taxon>Desulfobulbales</taxon>
        <taxon>Desulfobulbaceae</taxon>
        <taxon>Desulfobulbus</taxon>
    </lineage>
</organism>
<feature type="compositionally biased region" description="Basic and acidic residues" evidence="2">
    <location>
        <begin position="117"/>
        <end position="146"/>
    </location>
</feature>
<feature type="compositionally biased region" description="Polar residues" evidence="2">
    <location>
        <begin position="44"/>
        <end position="56"/>
    </location>
</feature>
<feature type="region of interest" description="Disordered" evidence="2">
    <location>
        <begin position="44"/>
        <end position="63"/>
    </location>
</feature>
<dbReference type="InterPro" id="IPR008807">
    <property type="entry name" value="ROS_MUCR"/>
</dbReference>
<dbReference type="OrthoDB" id="9809693at2"/>
<dbReference type="KEGG" id="deo:CAY53_08095"/>
<accession>A0A2L1GP22</accession>
<evidence type="ECO:0000313" key="3">
    <source>
        <dbReference type="EMBL" id="AVD71430.1"/>
    </source>
</evidence>
<gene>
    <name evidence="3" type="ORF">CAY53_08095</name>
</gene>
<sequence length="146" mass="16307">MAKTLVEMTQEIIQSQISSKQMTLDEIKSACTDIFQTLKSLQEAETNGADTEQQEGNAAPIADPKKSIQKNKIICMECGQEFRMLSPKHLASHGLNSKTYRKKYGLSARQPLCSKTLSEKRSASGKERGLPENLRKYLDARSAKNK</sequence>
<evidence type="ECO:0000313" key="4">
    <source>
        <dbReference type="Proteomes" id="UP000239867"/>
    </source>
</evidence>
<dbReference type="AlphaFoldDB" id="A0A2L1GP22"/>
<dbReference type="Pfam" id="PF05443">
    <property type="entry name" value="ROS_MUCR"/>
    <property type="match status" value="1"/>
</dbReference>
<dbReference type="GO" id="GO:0008270">
    <property type="term" value="F:zinc ion binding"/>
    <property type="evidence" value="ECO:0007669"/>
    <property type="project" value="InterPro"/>
</dbReference>
<comment type="similarity">
    <text evidence="1">Belongs to the ros/MucR family.</text>
</comment>
<dbReference type="GO" id="GO:0003677">
    <property type="term" value="F:DNA binding"/>
    <property type="evidence" value="ECO:0007669"/>
    <property type="project" value="InterPro"/>
</dbReference>
<keyword evidence="4" id="KW-1185">Reference proteome</keyword>
<dbReference type="Gene3D" id="1.10.10.1550">
    <property type="entry name" value="ROS/MUCR transcriptional regulator protein"/>
    <property type="match status" value="1"/>
</dbReference>
<reference evidence="3 4" key="1">
    <citation type="journal article" date="2018" name="MBio">
        <title>Insights into the evolution of host association through the isolation and characterization of a novel human periodontal pathobiont, Desulfobulbus oralis.</title>
        <authorList>
            <person name="Cross K.L."/>
            <person name="Chirania P."/>
            <person name="Xiong W."/>
            <person name="Beall C.J."/>
            <person name="Elkins J.G."/>
            <person name="Giannone R.J."/>
            <person name="Griffen A.L."/>
            <person name="Guss A.M."/>
            <person name="Hettich R.L."/>
            <person name="Joshi S.S."/>
            <person name="Mokrzan E.M."/>
            <person name="Martin R.K."/>
            <person name="Zhulin I.B."/>
            <person name="Leys E.J."/>
            <person name="Podar M."/>
        </authorList>
    </citation>
    <scope>NUCLEOTIDE SEQUENCE [LARGE SCALE GENOMIC DNA]</scope>
    <source>
        <strain evidence="3 4">ORNL</strain>
    </source>
</reference>
<dbReference type="InterPro" id="IPR041920">
    <property type="entry name" value="ROS/MUCR_sf"/>
</dbReference>